<evidence type="ECO:0000256" key="1">
    <source>
        <dbReference type="SAM" id="MobiDB-lite"/>
    </source>
</evidence>
<dbReference type="RefSeq" id="WP_334579807.1">
    <property type="nucleotide sequence ID" value="NZ_JBEZVE010000002.1"/>
</dbReference>
<protein>
    <submittedName>
        <fullName evidence="3">Uncharacterized protein</fullName>
    </submittedName>
</protein>
<dbReference type="EMBL" id="JBEZVE010000002">
    <property type="protein sequence ID" value="MEU3779627.1"/>
    <property type="molecule type" value="Genomic_DNA"/>
</dbReference>
<feature type="compositionally biased region" description="Gly residues" evidence="1">
    <location>
        <begin position="25"/>
        <end position="36"/>
    </location>
</feature>
<accession>A0ABV2ZAR1</accession>
<name>A0ABV2ZAR1_9ACTN</name>
<organism evidence="3 4">
    <name type="scientific">Streptomyces sp. 900129855</name>
    <dbReference type="NCBI Taxonomy" id="3155129"/>
    <lineage>
        <taxon>Bacteria</taxon>
        <taxon>Bacillati</taxon>
        <taxon>Actinomycetota</taxon>
        <taxon>Actinomycetes</taxon>
        <taxon>Kitasatosporales</taxon>
        <taxon>Streptomycetaceae</taxon>
        <taxon>Streptomyces</taxon>
    </lineage>
</organism>
<keyword evidence="2" id="KW-0732">Signal</keyword>
<evidence type="ECO:0000313" key="3">
    <source>
        <dbReference type="EMBL" id="MEU3779627.1"/>
    </source>
</evidence>
<comment type="caution">
    <text evidence="3">The sequence shown here is derived from an EMBL/GenBank/DDBJ whole genome shotgun (WGS) entry which is preliminary data.</text>
</comment>
<reference evidence="3 4" key="1">
    <citation type="submission" date="2024-06" db="EMBL/GenBank/DDBJ databases">
        <title>The Natural Products Discovery Center: Release of the First 8490 Sequenced Strains for Exploring Actinobacteria Biosynthetic Diversity.</title>
        <authorList>
            <person name="Kalkreuter E."/>
            <person name="Kautsar S.A."/>
            <person name="Yang D."/>
            <person name="Bader C.D."/>
            <person name="Teijaro C.N."/>
            <person name="Fluegel L."/>
            <person name="Davis C.M."/>
            <person name="Simpson J.R."/>
            <person name="Lauterbach L."/>
            <person name="Steele A.D."/>
            <person name="Gui C."/>
            <person name="Meng S."/>
            <person name="Li G."/>
            <person name="Viehrig K."/>
            <person name="Ye F."/>
            <person name="Su P."/>
            <person name="Kiefer A.F."/>
            <person name="Nichols A."/>
            <person name="Cepeda A.J."/>
            <person name="Yan W."/>
            <person name="Fan B."/>
            <person name="Jiang Y."/>
            <person name="Adhikari A."/>
            <person name="Zheng C.-J."/>
            <person name="Schuster L."/>
            <person name="Cowan T.M."/>
            <person name="Smanski M.J."/>
            <person name="Chevrette M.G."/>
            <person name="De Carvalho L.P.S."/>
            <person name="Shen B."/>
        </authorList>
    </citation>
    <scope>NUCLEOTIDE SEQUENCE [LARGE SCALE GENOMIC DNA]</scope>
    <source>
        <strain evidence="3 4">NPDC033843</strain>
    </source>
</reference>
<sequence length="125" mass="11570">MPKIAALGAAVGFLLAASAGAAAAGEGGGGGGGGGFTTQQVEGPAVVVPPNAFGSADATCPAGTTLTGGGFGTISPALEVTGSYGAGPDGPGGPNTWRAVAVNTSQTNQTLTAFAICATLAGPHK</sequence>
<feature type="region of interest" description="Disordered" evidence="1">
    <location>
        <begin position="22"/>
        <end position="41"/>
    </location>
</feature>
<dbReference type="Proteomes" id="UP001550739">
    <property type="component" value="Unassembled WGS sequence"/>
</dbReference>
<keyword evidence="4" id="KW-1185">Reference proteome</keyword>
<gene>
    <name evidence="3" type="ORF">AB0E89_03360</name>
</gene>
<proteinExistence type="predicted"/>
<feature type="chain" id="PRO_5046908156" evidence="2">
    <location>
        <begin position="25"/>
        <end position="125"/>
    </location>
</feature>
<feature type="signal peptide" evidence="2">
    <location>
        <begin position="1"/>
        <end position="24"/>
    </location>
</feature>
<evidence type="ECO:0000313" key="4">
    <source>
        <dbReference type="Proteomes" id="UP001550739"/>
    </source>
</evidence>
<evidence type="ECO:0000256" key="2">
    <source>
        <dbReference type="SAM" id="SignalP"/>
    </source>
</evidence>